<keyword evidence="3" id="KW-1185">Reference proteome</keyword>
<evidence type="ECO:0000313" key="2">
    <source>
        <dbReference type="EnsemblPlants" id="PGSC0003DMT400002975"/>
    </source>
</evidence>
<name>M0ZKZ1_SOLTU</name>
<dbReference type="EnsemblPlants" id="PGSC0003DMT400002975">
    <property type="protein sequence ID" value="PGSC0003DMT400002975"/>
    <property type="gene ID" value="PGSC0003DMG400001168"/>
</dbReference>
<dbReference type="PaxDb" id="4113-PGSC0003DMT400002975"/>
<evidence type="ECO:0000256" key="1">
    <source>
        <dbReference type="SAM" id="MobiDB-lite"/>
    </source>
</evidence>
<dbReference type="HOGENOM" id="CLU_2227970_0_0_1"/>
<feature type="region of interest" description="Disordered" evidence="1">
    <location>
        <begin position="74"/>
        <end position="95"/>
    </location>
</feature>
<proteinExistence type="predicted"/>
<accession>M0ZKZ1</accession>
<dbReference type="Gramene" id="PGSC0003DMT400002975">
    <property type="protein sequence ID" value="PGSC0003DMT400002975"/>
    <property type="gene ID" value="PGSC0003DMG400001168"/>
</dbReference>
<sequence>MDINGSKEDKNKVNTVPAMRATHDLWMGARTVGVVRGWPYLRVVLRSRTTARLTDRRPDHGPWSGSMVHWPKIVVSDDQPRSTRTGGGSDHGPLTRVRLWSPGSYC</sequence>
<evidence type="ECO:0000313" key="3">
    <source>
        <dbReference type="Proteomes" id="UP000011115"/>
    </source>
</evidence>
<dbReference type="InParanoid" id="M0ZKZ1"/>
<reference evidence="3" key="1">
    <citation type="journal article" date="2011" name="Nature">
        <title>Genome sequence and analysis of the tuber crop potato.</title>
        <authorList>
            <consortium name="The Potato Genome Sequencing Consortium"/>
        </authorList>
    </citation>
    <scope>NUCLEOTIDE SEQUENCE [LARGE SCALE GENOMIC DNA]</scope>
    <source>
        <strain evidence="3">cv. DM1-3 516 R44</strain>
    </source>
</reference>
<protein>
    <submittedName>
        <fullName evidence="2">Uncharacterized protein</fullName>
    </submittedName>
</protein>
<organism evidence="2 3">
    <name type="scientific">Solanum tuberosum</name>
    <name type="common">Potato</name>
    <dbReference type="NCBI Taxonomy" id="4113"/>
    <lineage>
        <taxon>Eukaryota</taxon>
        <taxon>Viridiplantae</taxon>
        <taxon>Streptophyta</taxon>
        <taxon>Embryophyta</taxon>
        <taxon>Tracheophyta</taxon>
        <taxon>Spermatophyta</taxon>
        <taxon>Magnoliopsida</taxon>
        <taxon>eudicotyledons</taxon>
        <taxon>Gunneridae</taxon>
        <taxon>Pentapetalae</taxon>
        <taxon>asterids</taxon>
        <taxon>lamiids</taxon>
        <taxon>Solanales</taxon>
        <taxon>Solanaceae</taxon>
        <taxon>Solanoideae</taxon>
        <taxon>Solaneae</taxon>
        <taxon>Solanum</taxon>
    </lineage>
</organism>
<dbReference type="AlphaFoldDB" id="M0ZKZ1"/>
<dbReference type="Proteomes" id="UP000011115">
    <property type="component" value="Unassembled WGS sequence"/>
</dbReference>
<reference evidence="2" key="2">
    <citation type="submission" date="2015-06" db="UniProtKB">
        <authorList>
            <consortium name="EnsemblPlants"/>
        </authorList>
    </citation>
    <scope>IDENTIFICATION</scope>
    <source>
        <strain evidence="2">DM1-3 516 R44</strain>
    </source>
</reference>